<protein>
    <submittedName>
        <fullName evidence="1">Uncharacterized protein</fullName>
    </submittedName>
</protein>
<dbReference type="RefSeq" id="WP_204685005.1">
    <property type="nucleotide sequence ID" value="NZ_JACJLU010000002.1"/>
</dbReference>
<comment type="caution">
    <text evidence="1">The sequence shown here is derived from an EMBL/GenBank/DDBJ whole genome shotgun (WGS) entry which is preliminary data.</text>
</comment>
<evidence type="ECO:0000313" key="2">
    <source>
        <dbReference type="Proteomes" id="UP000775500"/>
    </source>
</evidence>
<sequence length="207" mass="25039">MYAQVAIKPNPLLRNGAYGIVMRGVQKCTRGCSSLRGRNKLPLCCIKLDTATEVVLTWYIVMSKRYKNMGYFNDLYLHIDEGTLWTNDVFKEHYIHYQGADKEWSKPFEKWKLWFASNTWFIKLEDFLNMNWDEIKMYISRQHYDFFELFKNGQSKSEIFLTYLFMFDDLDSYFAEYYNFDIENIREFSPIQDMDDTRILKKIEMHI</sequence>
<dbReference type="Proteomes" id="UP000775500">
    <property type="component" value="Unassembled WGS sequence"/>
</dbReference>
<accession>A0ABS2FLW6</accession>
<organism evidence="1 2">
    <name type="scientific">Faecalicoccus acidiformans</name>
    <dbReference type="NCBI Taxonomy" id="915173"/>
    <lineage>
        <taxon>Bacteria</taxon>
        <taxon>Bacillati</taxon>
        <taxon>Bacillota</taxon>
        <taxon>Erysipelotrichia</taxon>
        <taxon>Erysipelotrichales</taxon>
        <taxon>Erysipelotrichaceae</taxon>
        <taxon>Faecalicoccus</taxon>
    </lineage>
</organism>
<name>A0ABS2FLW6_9FIRM</name>
<gene>
    <name evidence="1" type="ORF">H5982_02700</name>
</gene>
<dbReference type="EMBL" id="JACJLU010000002">
    <property type="protein sequence ID" value="MBM6831018.1"/>
    <property type="molecule type" value="Genomic_DNA"/>
</dbReference>
<proteinExistence type="predicted"/>
<keyword evidence="2" id="KW-1185">Reference proteome</keyword>
<evidence type="ECO:0000313" key="1">
    <source>
        <dbReference type="EMBL" id="MBM6831018.1"/>
    </source>
</evidence>
<reference evidence="1 2" key="1">
    <citation type="journal article" date="2021" name="Sci. Rep.">
        <title>The distribution of antibiotic resistance genes in chicken gut microbiota commensals.</title>
        <authorList>
            <person name="Juricova H."/>
            <person name="Matiasovicova J."/>
            <person name="Kubasova T."/>
            <person name="Cejkova D."/>
            <person name="Rychlik I."/>
        </authorList>
    </citation>
    <scope>NUCLEOTIDE SEQUENCE [LARGE SCALE GENOMIC DNA]</scope>
    <source>
        <strain evidence="1 2">An423</strain>
    </source>
</reference>